<accession>A0A0T6B4E1</accession>
<sequence>FSHQPAKEIHDAFSLHPVAINDFYTSPESAKQDQPPAKENIEGTIKEVQELIKFNPNLPRLTRGEIIDIIENITDSNVTNTREEGKRALMVVMPFTAGSAQGDDIKELYTRTPVTHIIGGQPPPTKKGLKKNRRRPTLAPVQLPEAEIENLYKRPVQSSTLPSTMLTRITKYLVMDTTSSSPTAFSSTKAPRVTSRTTTFTTNPPPIQFRPKVPQKGKPQKKYSNHRYPEDFNSSEGGIHIISPPQFSQLHHDNQFAAPFTISLNKLQ</sequence>
<organism evidence="2 3">
    <name type="scientific">Oryctes borbonicus</name>
    <dbReference type="NCBI Taxonomy" id="1629725"/>
    <lineage>
        <taxon>Eukaryota</taxon>
        <taxon>Metazoa</taxon>
        <taxon>Ecdysozoa</taxon>
        <taxon>Arthropoda</taxon>
        <taxon>Hexapoda</taxon>
        <taxon>Insecta</taxon>
        <taxon>Pterygota</taxon>
        <taxon>Neoptera</taxon>
        <taxon>Endopterygota</taxon>
        <taxon>Coleoptera</taxon>
        <taxon>Polyphaga</taxon>
        <taxon>Scarabaeiformia</taxon>
        <taxon>Scarabaeidae</taxon>
        <taxon>Dynastinae</taxon>
        <taxon>Oryctes</taxon>
    </lineage>
</organism>
<evidence type="ECO:0000313" key="3">
    <source>
        <dbReference type="Proteomes" id="UP000051574"/>
    </source>
</evidence>
<feature type="non-terminal residue" evidence="2">
    <location>
        <position position="268"/>
    </location>
</feature>
<dbReference type="Proteomes" id="UP000051574">
    <property type="component" value="Unassembled WGS sequence"/>
</dbReference>
<evidence type="ECO:0000313" key="2">
    <source>
        <dbReference type="EMBL" id="KRT82282.1"/>
    </source>
</evidence>
<feature type="region of interest" description="Disordered" evidence="1">
    <location>
        <begin position="115"/>
        <end position="135"/>
    </location>
</feature>
<feature type="non-terminal residue" evidence="2">
    <location>
        <position position="1"/>
    </location>
</feature>
<protein>
    <submittedName>
        <fullName evidence="2">Uncharacterized protein</fullName>
    </submittedName>
</protein>
<gene>
    <name evidence="2" type="ORF">AMK59_3091</name>
</gene>
<proteinExistence type="predicted"/>
<keyword evidence="3" id="KW-1185">Reference proteome</keyword>
<dbReference type="OrthoDB" id="8192746at2759"/>
<evidence type="ECO:0000256" key="1">
    <source>
        <dbReference type="SAM" id="MobiDB-lite"/>
    </source>
</evidence>
<dbReference type="AlphaFoldDB" id="A0A0T6B4E1"/>
<comment type="caution">
    <text evidence="2">The sequence shown here is derived from an EMBL/GenBank/DDBJ whole genome shotgun (WGS) entry which is preliminary data.</text>
</comment>
<feature type="region of interest" description="Disordered" evidence="1">
    <location>
        <begin position="180"/>
        <end position="225"/>
    </location>
</feature>
<feature type="compositionally biased region" description="Low complexity" evidence="1">
    <location>
        <begin position="180"/>
        <end position="202"/>
    </location>
</feature>
<reference evidence="2 3" key="1">
    <citation type="submission" date="2015-09" db="EMBL/GenBank/DDBJ databases">
        <title>Draft genome of the scarab beetle Oryctes borbonicus.</title>
        <authorList>
            <person name="Meyer J.M."/>
            <person name="Markov G.V."/>
            <person name="Baskaran P."/>
            <person name="Herrmann M."/>
            <person name="Sommer R.J."/>
            <person name="Roedelsperger C."/>
        </authorList>
    </citation>
    <scope>NUCLEOTIDE SEQUENCE [LARGE SCALE GENOMIC DNA]</scope>
    <source>
        <strain evidence="2">OB123</strain>
        <tissue evidence="2">Whole animal</tissue>
    </source>
</reference>
<name>A0A0T6B4E1_9SCAR</name>
<feature type="compositionally biased region" description="Basic residues" evidence="1">
    <location>
        <begin position="213"/>
        <end position="225"/>
    </location>
</feature>
<dbReference type="EMBL" id="LJIG01009837">
    <property type="protein sequence ID" value="KRT82282.1"/>
    <property type="molecule type" value="Genomic_DNA"/>
</dbReference>